<proteinExistence type="predicted"/>
<name>A0ABQ9XBI4_9EUKA</name>
<evidence type="ECO:0000313" key="2">
    <source>
        <dbReference type="EMBL" id="KAK2949054.1"/>
    </source>
</evidence>
<dbReference type="PANTHER" id="PTHR13282">
    <property type="entry name" value="PROTEIN FAM32A"/>
    <property type="match status" value="1"/>
</dbReference>
<comment type="caution">
    <text evidence="2">The sequence shown here is derived from an EMBL/GenBank/DDBJ whole genome shotgun (WGS) entry which is preliminary data.</text>
</comment>
<evidence type="ECO:0000313" key="3">
    <source>
        <dbReference type="Proteomes" id="UP001281761"/>
    </source>
</evidence>
<sequence>MLEKTGENSAHSPDDTQISHLPVKTKRQESSSEYENVILAPLNLKGSTLRSFGEKKKRMKKSRINSIGIGEYELTDAEIRRLEDYEELQEEAKLKEEVVESNPIEDITDLNVLKTDAQRRFDDETERIAAAKITKIAQQTHRQLIEAFNTKLQNEPDHFDLPKVGPG</sequence>
<reference evidence="2 3" key="1">
    <citation type="journal article" date="2022" name="bioRxiv">
        <title>Genomics of Preaxostyla Flagellates Illuminates Evolutionary Transitions and the Path Towards Mitochondrial Loss.</title>
        <authorList>
            <person name="Novak L.V.F."/>
            <person name="Treitli S.C."/>
            <person name="Pyrih J."/>
            <person name="Halakuc P."/>
            <person name="Pipaliya S.V."/>
            <person name="Vacek V."/>
            <person name="Brzon O."/>
            <person name="Soukal P."/>
            <person name="Eme L."/>
            <person name="Dacks J.B."/>
            <person name="Karnkowska A."/>
            <person name="Elias M."/>
            <person name="Hampl V."/>
        </authorList>
    </citation>
    <scope>NUCLEOTIDE SEQUENCE [LARGE SCALE GENOMIC DNA]</scope>
    <source>
        <strain evidence="2">NAU3</strain>
        <tissue evidence="2">Gut</tissue>
    </source>
</reference>
<dbReference type="EMBL" id="JARBJD010000164">
    <property type="protein sequence ID" value="KAK2949054.1"/>
    <property type="molecule type" value="Genomic_DNA"/>
</dbReference>
<dbReference type="PANTHER" id="PTHR13282:SF6">
    <property type="entry name" value="PROTEIN FAM32A"/>
    <property type="match status" value="1"/>
</dbReference>
<protein>
    <submittedName>
        <fullName evidence="2">Uncharacterized protein</fullName>
    </submittedName>
</protein>
<accession>A0ABQ9XBI4</accession>
<dbReference type="Proteomes" id="UP001281761">
    <property type="component" value="Unassembled WGS sequence"/>
</dbReference>
<organism evidence="2 3">
    <name type="scientific">Blattamonas nauphoetae</name>
    <dbReference type="NCBI Taxonomy" id="2049346"/>
    <lineage>
        <taxon>Eukaryota</taxon>
        <taxon>Metamonada</taxon>
        <taxon>Preaxostyla</taxon>
        <taxon>Oxymonadida</taxon>
        <taxon>Blattamonas</taxon>
    </lineage>
</organism>
<feature type="region of interest" description="Disordered" evidence="1">
    <location>
        <begin position="1"/>
        <end position="32"/>
    </location>
</feature>
<evidence type="ECO:0000256" key="1">
    <source>
        <dbReference type="SAM" id="MobiDB-lite"/>
    </source>
</evidence>
<gene>
    <name evidence="2" type="ORF">BLNAU_16054</name>
</gene>
<dbReference type="Pfam" id="PF08555">
    <property type="entry name" value="FAM32A"/>
    <property type="match status" value="1"/>
</dbReference>
<dbReference type="InterPro" id="IPR013865">
    <property type="entry name" value="FAM32A"/>
</dbReference>
<keyword evidence="3" id="KW-1185">Reference proteome</keyword>
<feature type="compositionally biased region" description="Polar residues" evidence="1">
    <location>
        <begin position="7"/>
        <end position="19"/>
    </location>
</feature>